<dbReference type="Pfam" id="PF00005">
    <property type="entry name" value="ABC_tran"/>
    <property type="match status" value="1"/>
</dbReference>
<evidence type="ECO:0000256" key="1">
    <source>
        <dbReference type="ARBA" id="ARBA00005417"/>
    </source>
</evidence>
<keyword evidence="4" id="KW-0547">Nucleotide-binding</keyword>
<dbReference type="PANTHER" id="PTHR42711:SF5">
    <property type="entry name" value="ABC TRANSPORTER ATP-BINDING PROTEIN NATA"/>
    <property type="match status" value="1"/>
</dbReference>
<dbReference type="PANTHER" id="PTHR42711">
    <property type="entry name" value="ABC TRANSPORTER ATP-BINDING PROTEIN"/>
    <property type="match status" value="1"/>
</dbReference>
<keyword evidence="8" id="KW-1185">Reference proteome</keyword>
<accession>A0A858R441</accession>
<dbReference type="GO" id="GO:0005524">
    <property type="term" value="F:ATP binding"/>
    <property type="evidence" value="ECO:0007669"/>
    <property type="project" value="UniProtKB-KW"/>
</dbReference>
<dbReference type="InterPro" id="IPR027417">
    <property type="entry name" value="P-loop_NTPase"/>
</dbReference>
<dbReference type="KEGG" id="acru:HHL28_03040"/>
<evidence type="ECO:0000256" key="5">
    <source>
        <dbReference type="ARBA" id="ARBA00022840"/>
    </source>
</evidence>
<dbReference type="AlphaFoldDB" id="A0A858R441"/>
<proteinExistence type="inferred from homology"/>
<keyword evidence="5 7" id="KW-0067">ATP-binding</keyword>
<dbReference type="PROSITE" id="PS50893">
    <property type="entry name" value="ABC_TRANSPORTER_2"/>
    <property type="match status" value="1"/>
</dbReference>
<protein>
    <submittedName>
        <fullName evidence="7">ATP-binding cassette domain-containing protein</fullName>
    </submittedName>
</protein>
<dbReference type="Proteomes" id="UP000501891">
    <property type="component" value="Chromosome"/>
</dbReference>
<dbReference type="SUPFAM" id="SSF52540">
    <property type="entry name" value="P-loop containing nucleoside triphosphate hydrolases"/>
    <property type="match status" value="1"/>
</dbReference>
<dbReference type="InterPro" id="IPR022467">
    <property type="entry name" value="ABC_transprt_ATP-bd_su_PQQ"/>
</dbReference>
<dbReference type="InterPro" id="IPR003593">
    <property type="entry name" value="AAA+_ATPase"/>
</dbReference>
<evidence type="ECO:0000256" key="2">
    <source>
        <dbReference type="ARBA" id="ARBA00022448"/>
    </source>
</evidence>
<name>A0A858R441_9PROT</name>
<dbReference type="SMART" id="SM00382">
    <property type="entry name" value="AAA"/>
    <property type="match status" value="1"/>
</dbReference>
<evidence type="ECO:0000256" key="4">
    <source>
        <dbReference type="ARBA" id="ARBA00022741"/>
    </source>
</evidence>
<dbReference type="NCBIfam" id="TIGR03864">
    <property type="entry name" value="PQQ_ABC_ATP"/>
    <property type="match status" value="1"/>
</dbReference>
<keyword evidence="3" id="KW-0536">Nodulation</keyword>
<dbReference type="Gene3D" id="3.40.50.300">
    <property type="entry name" value="P-loop containing nucleotide triphosphate hydrolases"/>
    <property type="match status" value="1"/>
</dbReference>
<gene>
    <name evidence="7" type="ORF">HHL28_03040</name>
</gene>
<dbReference type="GO" id="GO:0016887">
    <property type="term" value="F:ATP hydrolysis activity"/>
    <property type="evidence" value="ECO:0007669"/>
    <property type="project" value="InterPro"/>
</dbReference>
<dbReference type="InterPro" id="IPR003439">
    <property type="entry name" value="ABC_transporter-like_ATP-bd"/>
</dbReference>
<evidence type="ECO:0000313" key="7">
    <source>
        <dbReference type="EMBL" id="QJE72209.1"/>
    </source>
</evidence>
<comment type="similarity">
    <text evidence="1">Belongs to the ABC transporter superfamily.</text>
</comment>
<evidence type="ECO:0000259" key="6">
    <source>
        <dbReference type="PROSITE" id="PS50893"/>
    </source>
</evidence>
<evidence type="ECO:0000313" key="8">
    <source>
        <dbReference type="Proteomes" id="UP000501891"/>
    </source>
</evidence>
<dbReference type="EMBL" id="CP051775">
    <property type="protein sequence ID" value="QJE72209.1"/>
    <property type="molecule type" value="Genomic_DNA"/>
</dbReference>
<keyword evidence="2" id="KW-0813">Transport</keyword>
<dbReference type="InterPro" id="IPR050763">
    <property type="entry name" value="ABC_transporter_ATP-binding"/>
</dbReference>
<sequence length="259" mass="27747">MGRGGEAVTEAVPALGVSGVSFGYGRRADGAAFAIRDIDFQVGEGEFTALLGVNGAGKTTLLAVITRLFDAGSGSVKVCGFDMGKQPRDALARMGVVFQQATLDLDLTVRQNLSYAAGLRGLAKADYAPRIDMLLHRFALAERAGDKVRSLNGGHRRRVELARALLHRPRLLVLDEPTVGLDVPSRRALVEHVHALCREEGVAVLWATHLFDEILPEDRVVVLDRGRVVATGSVPEIKARADAPSLDRAFHALVGRNAA</sequence>
<feature type="domain" description="ABC transporter" evidence="6">
    <location>
        <begin position="15"/>
        <end position="250"/>
    </location>
</feature>
<organism evidence="7 8">
    <name type="scientific">Aerophototrophica crusticola</name>
    <dbReference type="NCBI Taxonomy" id="1709002"/>
    <lineage>
        <taxon>Bacteria</taxon>
        <taxon>Pseudomonadati</taxon>
        <taxon>Pseudomonadota</taxon>
        <taxon>Alphaproteobacteria</taxon>
        <taxon>Rhodospirillales</taxon>
        <taxon>Rhodospirillaceae</taxon>
        <taxon>Aerophototrophica</taxon>
    </lineage>
</organism>
<evidence type="ECO:0000256" key="3">
    <source>
        <dbReference type="ARBA" id="ARBA00022458"/>
    </source>
</evidence>
<reference evidence="7" key="1">
    <citation type="submission" date="2020-04" db="EMBL/GenBank/DDBJ databases">
        <title>A desert anoxygenic phototrophic bacterium fixes CO2 using RubisCO under aerobic conditions.</title>
        <authorList>
            <person name="Tang K."/>
        </authorList>
    </citation>
    <scope>NUCLEOTIDE SEQUENCE [LARGE SCALE GENOMIC DNA]</scope>
    <source>
        <strain evidence="7">MIMtkB3</strain>
    </source>
</reference>